<name>A0A5J6N8D3_9PROT</name>
<feature type="region of interest" description="Disordered" evidence="1">
    <location>
        <begin position="1"/>
        <end position="54"/>
    </location>
</feature>
<dbReference type="EMBL" id="CP042582">
    <property type="protein sequence ID" value="QEX25263.1"/>
    <property type="molecule type" value="Genomic_DNA"/>
</dbReference>
<evidence type="ECO:0000313" key="2">
    <source>
        <dbReference type="EMBL" id="QEX25263.1"/>
    </source>
</evidence>
<dbReference type="AlphaFoldDB" id="A0A5J6N8D3"/>
<proteinExistence type="predicted"/>
<keyword evidence="3" id="KW-1185">Reference proteome</keyword>
<evidence type="ECO:0000313" key="3">
    <source>
        <dbReference type="Proteomes" id="UP000325797"/>
    </source>
</evidence>
<protein>
    <submittedName>
        <fullName evidence="2">Uncharacterized protein</fullName>
    </submittedName>
</protein>
<accession>A0A5J6N8D3</accession>
<reference evidence="2 3" key="1">
    <citation type="submission" date="2019-08" db="EMBL/GenBank/DDBJ databases">
        <title>Hyperibacter terrae gen. nov., sp. nov. and Hyperibacter viscosus sp. nov., two new members in the family Rhodospirillaceae isolated from the rhizosphere of Hypericum perforatum.</title>
        <authorList>
            <person name="Noviana Z."/>
        </authorList>
    </citation>
    <scope>NUCLEOTIDE SEQUENCE [LARGE SCALE GENOMIC DNA]</scope>
    <source>
        <strain evidence="2 3">R5959</strain>
    </source>
</reference>
<sequence>MGDTVHERYIPASQAESAPSLALPREGGGDESEIAGKGDVFPMSDGLNGARQSA</sequence>
<evidence type="ECO:0000256" key="1">
    <source>
        <dbReference type="SAM" id="MobiDB-lite"/>
    </source>
</evidence>
<dbReference type="Proteomes" id="UP000325797">
    <property type="component" value="Chromosome"/>
</dbReference>
<dbReference type="KEGG" id="hadh:FRZ61_52100"/>
<organism evidence="2 3">
    <name type="scientific">Hypericibacter adhaerens</name>
    <dbReference type="NCBI Taxonomy" id="2602016"/>
    <lineage>
        <taxon>Bacteria</taxon>
        <taxon>Pseudomonadati</taxon>
        <taxon>Pseudomonadota</taxon>
        <taxon>Alphaproteobacteria</taxon>
        <taxon>Rhodospirillales</taxon>
        <taxon>Dongiaceae</taxon>
        <taxon>Hypericibacter</taxon>
    </lineage>
</organism>
<gene>
    <name evidence="2" type="ORF">FRZ61_52100</name>
</gene>